<proteinExistence type="predicted"/>
<organism evidence="1 2">
    <name type="scientific">Leptospira kirschneri str. 200802841</name>
    <dbReference type="NCBI Taxonomy" id="1193047"/>
    <lineage>
        <taxon>Bacteria</taxon>
        <taxon>Pseudomonadati</taxon>
        <taxon>Spirochaetota</taxon>
        <taxon>Spirochaetia</taxon>
        <taxon>Leptospirales</taxon>
        <taxon>Leptospiraceae</taxon>
        <taxon>Leptospira</taxon>
    </lineage>
</organism>
<evidence type="ECO:0000313" key="1">
    <source>
        <dbReference type="EMBL" id="EKO51821.1"/>
    </source>
</evidence>
<keyword evidence="2" id="KW-1185">Reference proteome</keyword>
<accession>A0A828Y494</accession>
<protein>
    <submittedName>
        <fullName evidence="1">Uncharacterized protein</fullName>
    </submittedName>
</protein>
<dbReference type="EMBL" id="AKWH02000032">
    <property type="protein sequence ID" value="EKO51821.1"/>
    <property type="molecule type" value="Genomic_DNA"/>
</dbReference>
<dbReference type="AlphaFoldDB" id="A0A828Y494"/>
<dbReference type="Proteomes" id="UP000006339">
    <property type="component" value="Unassembled WGS sequence"/>
</dbReference>
<comment type="caution">
    <text evidence="1">The sequence shown here is derived from an EMBL/GenBank/DDBJ whole genome shotgun (WGS) entry which is preliminary data.</text>
</comment>
<name>A0A828Y494_9LEPT</name>
<sequence>MNQTTSILIFSIERMIYEFNSTLTCLLIESYIIHNLEVKKFMIKNKKQKIWFLKLSIPCIQDLLLSTLIL</sequence>
<evidence type="ECO:0000313" key="2">
    <source>
        <dbReference type="Proteomes" id="UP000006339"/>
    </source>
</evidence>
<reference evidence="1" key="1">
    <citation type="submission" date="2012-10" db="EMBL/GenBank/DDBJ databases">
        <authorList>
            <person name="Harkins D.M."/>
            <person name="Durkin A.S."/>
            <person name="Brinkac L.M."/>
            <person name="Selengut J.D."/>
            <person name="Sanka R."/>
            <person name="DePew J."/>
            <person name="Purushe J."/>
            <person name="Picardeau M."/>
            <person name="Werts C."/>
            <person name="Goarant C."/>
            <person name="Vinetz J.M."/>
            <person name="Sutton G.G."/>
            <person name="Nelson W.C."/>
            <person name="Fouts D.E."/>
        </authorList>
    </citation>
    <scope>NUCLEOTIDE SEQUENCE [LARGE SCALE GENOMIC DNA]</scope>
    <source>
        <strain evidence="1">200802841</strain>
    </source>
</reference>
<gene>
    <name evidence="1" type="ORF">LEP1GSC131_1418</name>
</gene>